<organism evidence="3 4">
    <name type="scientific">Suhomyces tanzawaensis NRRL Y-17324</name>
    <dbReference type="NCBI Taxonomy" id="984487"/>
    <lineage>
        <taxon>Eukaryota</taxon>
        <taxon>Fungi</taxon>
        <taxon>Dikarya</taxon>
        <taxon>Ascomycota</taxon>
        <taxon>Saccharomycotina</taxon>
        <taxon>Pichiomycetes</taxon>
        <taxon>Debaryomycetaceae</taxon>
        <taxon>Suhomyces</taxon>
    </lineage>
</organism>
<accession>A0A1E4SG26</accession>
<evidence type="ECO:0000256" key="1">
    <source>
        <dbReference type="SAM" id="Phobius"/>
    </source>
</evidence>
<keyword evidence="1" id="KW-0472">Membrane</keyword>
<dbReference type="Pfam" id="PF10333">
    <property type="entry name" value="Pga1"/>
    <property type="match status" value="1"/>
</dbReference>
<evidence type="ECO:0000256" key="2">
    <source>
        <dbReference type="SAM" id="SignalP"/>
    </source>
</evidence>
<name>A0A1E4SG26_9ASCO</name>
<proteinExistence type="predicted"/>
<dbReference type="InterPro" id="IPR019433">
    <property type="entry name" value="GPI_ManTrfase_II_coact_Pga1"/>
</dbReference>
<dbReference type="STRING" id="984487.A0A1E4SG26"/>
<dbReference type="Proteomes" id="UP000094285">
    <property type="component" value="Unassembled WGS sequence"/>
</dbReference>
<dbReference type="AlphaFoldDB" id="A0A1E4SG26"/>
<gene>
    <name evidence="3" type="ORF">CANTADRAFT_53384</name>
</gene>
<dbReference type="OrthoDB" id="4083463at2759"/>
<feature type="chain" id="PRO_5009162760" evidence="2">
    <location>
        <begin position="21"/>
        <end position="226"/>
    </location>
</feature>
<feature type="signal peptide" evidence="2">
    <location>
        <begin position="1"/>
        <end position="20"/>
    </location>
</feature>
<keyword evidence="4" id="KW-1185">Reference proteome</keyword>
<keyword evidence="1" id="KW-0812">Transmembrane</keyword>
<dbReference type="EMBL" id="KV453913">
    <property type="protein sequence ID" value="ODV78420.1"/>
    <property type="molecule type" value="Genomic_DNA"/>
</dbReference>
<sequence length="226" mass="25796">MLPLLSLTIGILVLLGQCMANTETYLMRVPLYFNIPPHLGPVSADARLNRDLHHINHTHALLTDYPIGHIGGIQEPISNIIEVPYDTLAGFSSKKSPWNTLLVRINNYQDSSYSPRDLLSVKVCWPTTYPYDFTISHRFLKDSELGLSSDDKQLALYVQVDFQFRGQTFDPTFLSADDSVVFQLYVNRLPSRYIPIPLELYPFIVYFVDLIILLVQIVPVVAQLIW</sequence>
<evidence type="ECO:0000313" key="3">
    <source>
        <dbReference type="EMBL" id="ODV78420.1"/>
    </source>
</evidence>
<protein>
    <submittedName>
        <fullName evidence="3">Uncharacterized protein</fullName>
    </submittedName>
</protein>
<keyword evidence="2" id="KW-0732">Signal</keyword>
<feature type="transmembrane region" description="Helical" evidence="1">
    <location>
        <begin position="200"/>
        <end position="225"/>
    </location>
</feature>
<evidence type="ECO:0000313" key="4">
    <source>
        <dbReference type="Proteomes" id="UP000094285"/>
    </source>
</evidence>
<dbReference type="RefSeq" id="XP_020063542.1">
    <property type="nucleotide sequence ID" value="XM_020210198.1"/>
</dbReference>
<keyword evidence="1" id="KW-1133">Transmembrane helix</keyword>
<reference evidence="4" key="1">
    <citation type="submission" date="2016-05" db="EMBL/GenBank/DDBJ databases">
        <title>Comparative genomics of biotechnologically important yeasts.</title>
        <authorList>
            <consortium name="DOE Joint Genome Institute"/>
            <person name="Riley R."/>
            <person name="Haridas S."/>
            <person name="Wolfe K.H."/>
            <person name="Lopes M.R."/>
            <person name="Hittinger C.T."/>
            <person name="Goker M."/>
            <person name="Salamov A."/>
            <person name="Wisecaver J."/>
            <person name="Long T.M."/>
            <person name="Aerts A.L."/>
            <person name="Barry K."/>
            <person name="Choi C."/>
            <person name="Clum A."/>
            <person name="Coughlan A.Y."/>
            <person name="Deshpande S."/>
            <person name="Douglass A.P."/>
            <person name="Hanson S.J."/>
            <person name="Klenk H.-P."/>
            <person name="Labutti K."/>
            <person name="Lapidus A."/>
            <person name="Lindquist E."/>
            <person name="Lipzen A."/>
            <person name="Meier-Kolthoff J.P."/>
            <person name="Ohm R.A."/>
            <person name="Otillar R.P."/>
            <person name="Pangilinan J."/>
            <person name="Peng Y."/>
            <person name="Rokas A."/>
            <person name="Rosa C.A."/>
            <person name="Scheuner C."/>
            <person name="Sibirny A.A."/>
            <person name="Slot J.C."/>
            <person name="Stielow J.B."/>
            <person name="Sun H."/>
            <person name="Kurtzman C.P."/>
            <person name="Blackwell M."/>
            <person name="Grigoriev I.V."/>
            <person name="Jeffries T.W."/>
        </authorList>
    </citation>
    <scope>NUCLEOTIDE SEQUENCE [LARGE SCALE GENOMIC DNA]</scope>
    <source>
        <strain evidence="4">NRRL Y-17324</strain>
    </source>
</reference>
<dbReference type="GeneID" id="30984334"/>